<accession>A0A2P5XQM1</accession>
<dbReference type="Proteomes" id="UP000239757">
    <property type="component" value="Unassembled WGS sequence"/>
</dbReference>
<protein>
    <submittedName>
        <fullName evidence="1">Uncharacterized protein</fullName>
    </submittedName>
</protein>
<evidence type="ECO:0000313" key="1">
    <source>
        <dbReference type="EMBL" id="PPS05637.1"/>
    </source>
</evidence>
<dbReference type="OrthoDB" id="993029at2759"/>
<organism evidence="1 2">
    <name type="scientific">Gossypium barbadense</name>
    <name type="common">Sea Island cotton</name>
    <name type="synonym">Hibiscus barbadensis</name>
    <dbReference type="NCBI Taxonomy" id="3634"/>
    <lineage>
        <taxon>Eukaryota</taxon>
        <taxon>Viridiplantae</taxon>
        <taxon>Streptophyta</taxon>
        <taxon>Embryophyta</taxon>
        <taxon>Tracheophyta</taxon>
        <taxon>Spermatophyta</taxon>
        <taxon>Magnoliopsida</taxon>
        <taxon>eudicotyledons</taxon>
        <taxon>Gunneridae</taxon>
        <taxon>Pentapetalae</taxon>
        <taxon>rosids</taxon>
        <taxon>malvids</taxon>
        <taxon>Malvales</taxon>
        <taxon>Malvaceae</taxon>
        <taxon>Malvoideae</taxon>
        <taxon>Gossypium</taxon>
    </lineage>
</organism>
<dbReference type="EMBL" id="KZ664421">
    <property type="protein sequence ID" value="PPS05637.1"/>
    <property type="molecule type" value="Genomic_DNA"/>
</dbReference>
<gene>
    <name evidence="1" type="ORF">GOBAR_AA15003</name>
</gene>
<dbReference type="AlphaFoldDB" id="A0A2P5XQM1"/>
<evidence type="ECO:0000313" key="2">
    <source>
        <dbReference type="Proteomes" id="UP000239757"/>
    </source>
</evidence>
<name>A0A2P5XQM1_GOSBA</name>
<reference evidence="1 2" key="1">
    <citation type="submission" date="2015-01" db="EMBL/GenBank/DDBJ databases">
        <title>Genome of allotetraploid Gossypium barbadense reveals genomic plasticity and fiber elongation in cotton evolution.</title>
        <authorList>
            <person name="Chen X."/>
            <person name="Liu X."/>
            <person name="Zhao B."/>
            <person name="Zheng H."/>
            <person name="Hu Y."/>
            <person name="Lu G."/>
            <person name="Yang C."/>
            <person name="Chen J."/>
            <person name="Shan C."/>
            <person name="Zhang L."/>
            <person name="Zhou Y."/>
            <person name="Wang L."/>
            <person name="Guo W."/>
            <person name="Bai Y."/>
            <person name="Ruan J."/>
            <person name="Shangguan X."/>
            <person name="Mao Y."/>
            <person name="Jiang J."/>
            <person name="Zhu Y."/>
            <person name="Lei J."/>
            <person name="Kang H."/>
            <person name="Chen S."/>
            <person name="He X."/>
            <person name="Wang R."/>
            <person name="Wang Y."/>
            <person name="Chen J."/>
            <person name="Wang L."/>
            <person name="Yu S."/>
            <person name="Wang B."/>
            <person name="Wei J."/>
            <person name="Song S."/>
            <person name="Lu X."/>
            <person name="Gao Z."/>
            <person name="Gu W."/>
            <person name="Deng X."/>
            <person name="Ma D."/>
            <person name="Wang S."/>
            <person name="Liang W."/>
            <person name="Fang L."/>
            <person name="Cai C."/>
            <person name="Zhu X."/>
            <person name="Zhou B."/>
            <person name="Zhang Y."/>
            <person name="Chen Z."/>
            <person name="Xu S."/>
            <person name="Zhu R."/>
            <person name="Wang S."/>
            <person name="Zhang T."/>
            <person name="Zhao G."/>
        </authorList>
    </citation>
    <scope>NUCLEOTIDE SEQUENCE [LARGE SCALE GENOMIC DNA]</scope>
    <source>
        <strain evidence="2">cv. Xinhai21</strain>
        <tissue evidence="1">Leaf</tissue>
    </source>
</reference>
<sequence>METENSSNCTYREPCNGGDRNAKKVRFKEGIDAETSNMVVNSGNLDNNKSDFELMDGDINTSMVNGIPAIAFSN</sequence>
<proteinExistence type="predicted"/>